<dbReference type="PROSITE" id="PS50931">
    <property type="entry name" value="HTH_LYSR"/>
    <property type="match status" value="1"/>
</dbReference>
<evidence type="ECO:0000256" key="2">
    <source>
        <dbReference type="ARBA" id="ARBA00023015"/>
    </source>
</evidence>
<dbReference type="GO" id="GO:0003677">
    <property type="term" value="F:DNA binding"/>
    <property type="evidence" value="ECO:0007669"/>
    <property type="project" value="UniProtKB-KW"/>
</dbReference>
<evidence type="ECO:0000256" key="3">
    <source>
        <dbReference type="ARBA" id="ARBA00023125"/>
    </source>
</evidence>
<reference evidence="6 7" key="1">
    <citation type="submission" date="2015-09" db="EMBL/GenBank/DDBJ databases">
        <title>Genome announcement of multiple Pseudomonas syringae strains.</title>
        <authorList>
            <person name="Thakur S."/>
            <person name="Wang P.W."/>
            <person name="Gong Y."/>
            <person name="Weir B.S."/>
            <person name="Guttman D.S."/>
        </authorList>
    </citation>
    <scope>NUCLEOTIDE SEQUENCE [LARGE SCALE GENOMIC DNA]</scope>
    <source>
        <strain evidence="6 7">ICMP4303</strain>
    </source>
</reference>
<dbReference type="PANTHER" id="PTHR30579">
    <property type="entry name" value="TRANSCRIPTIONAL REGULATOR"/>
    <property type="match status" value="1"/>
</dbReference>
<comment type="similarity">
    <text evidence="1">Belongs to the LysR transcriptional regulatory family.</text>
</comment>
<feature type="domain" description="HTH lysR-type" evidence="5">
    <location>
        <begin position="26"/>
        <end position="83"/>
    </location>
</feature>
<comment type="caution">
    <text evidence="6">The sequence shown here is derived from an EMBL/GenBank/DDBJ whole genome shotgun (WGS) entry which is preliminary data.</text>
</comment>
<dbReference type="InterPro" id="IPR005119">
    <property type="entry name" value="LysR_subst-bd"/>
</dbReference>
<accession>A0A0N8QQC0</accession>
<dbReference type="InterPro" id="IPR036390">
    <property type="entry name" value="WH_DNA-bd_sf"/>
</dbReference>
<dbReference type="PATRIC" id="fig|251702.3.peg.50"/>
<keyword evidence="2" id="KW-0805">Transcription regulation</keyword>
<dbReference type="AlphaFoldDB" id="A0A0N8QQC0"/>
<keyword evidence="3" id="KW-0238">DNA-binding</keyword>
<name>A0A0N8QQC0_9PSED</name>
<dbReference type="EMBL" id="LJPT01000009">
    <property type="protein sequence ID" value="KPW52766.1"/>
    <property type="molecule type" value="Genomic_DNA"/>
</dbReference>
<keyword evidence="4" id="KW-0804">Transcription</keyword>
<dbReference type="InterPro" id="IPR036388">
    <property type="entry name" value="WH-like_DNA-bd_sf"/>
</dbReference>
<dbReference type="GO" id="GO:0003700">
    <property type="term" value="F:DNA-binding transcription factor activity"/>
    <property type="evidence" value="ECO:0007669"/>
    <property type="project" value="InterPro"/>
</dbReference>
<sequence length="314" mass="35647">MGMILDASFGCDTYLKLPVLVRIQQMNIELARTFLEIVSTGSMAKAADRLHVTHSTVTMRVKALEELLRRQVLIRNKSGISMTAAGVRFHRFAEALVRTWQMTRRQMSLASGFTGIISIGADTLLWDDIMFDWVCQSRRARPDLAIHCEDGDAEYLVNRLFQGWLDICVVYEARTISGFTVEPLFDDPLIIASTEKRSLRETFDPDYIEIYWDEGIRAQEELFWGEADETPHVSTMSSSLGMRLVSEFGGSVIVPVRSLKSGPYKDKLYALPGCPVLPRKAYLIYSPETLRERLPGITIEQVKEEIVRLFNALN</sequence>
<evidence type="ECO:0000313" key="7">
    <source>
        <dbReference type="Proteomes" id="UP000050425"/>
    </source>
</evidence>
<proteinExistence type="inferred from homology"/>
<evidence type="ECO:0000256" key="4">
    <source>
        <dbReference type="ARBA" id="ARBA00023163"/>
    </source>
</evidence>
<dbReference type="Gene3D" id="1.10.10.10">
    <property type="entry name" value="Winged helix-like DNA-binding domain superfamily/Winged helix DNA-binding domain"/>
    <property type="match status" value="1"/>
</dbReference>
<dbReference type="SUPFAM" id="SSF53850">
    <property type="entry name" value="Periplasmic binding protein-like II"/>
    <property type="match status" value="1"/>
</dbReference>
<dbReference type="SUPFAM" id="SSF46785">
    <property type="entry name" value="Winged helix' DNA-binding domain"/>
    <property type="match status" value="1"/>
</dbReference>
<protein>
    <submittedName>
        <fullName evidence="6">Transcriptional regulator</fullName>
    </submittedName>
</protein>
<dbReference type="Proteomes" id="UP000050425">
    <property type="component" value="Unassembled WGS sequence"/>
</dbReference>
<evidence type="ECO:0000259" key="5">
    <source>
        <dbReference type="PROSITE" id="PS50931"/>
    </source>
</evidence>
<dbReference type="Pfam" id="PF03466">
    <property type="entry name" value="LysR_substrate"/>
    <property type="match status" value="1"/>
</dbReference>
<dbReference type="Gene3D" id="3.40.190.10">
    <property type="entry name" value="Periplasmic binding protein-like II"/>
    <property type="match status" value="2"/>
</dbReference>
<dbReference type="InterPro" id="IPR000847">
    <property type="entry name" value="LysR_HTH_N"/>
</dbReference>
<evidence type="ECO:0000313" key="6">
    <source>
        <dbReference type="EMBL" id="KPW52766.1"/>
    </source>
</evidence>
<organism evidence="6 7">
    <name type="scientific">Pseudomonas syringae pv. antirrhini</name>
    <dbReference type="NCBI Taxonomy" id="251702"/>
    <lineage>
        <taxon>Bacteria</taxon>
        <taxon>Pseudomonadati</taxon>
        <taxon>Pseudomonadota</taxon>
        <taxon>Gammaproteobacteria</taxon>
        <taxon>Pseudomonadales</taxon>
        <taxon>Pseudomonadaceae</taxon>
        <taxon>Pseudomonas</taxon>
    </lineage>
</organism>
<dbReference type="Pfam" id="PF00126">
    <property type="entry name" value="HTH_1"/>
    <property type="match status" value="1"/>
</dbReference>
<evidence type="ECO:0000256" key="1">
    <source>
        <dbReference type="ARBA" id="ARBA00009437"/>
    </source>
</evidence>
<gene>
    <name evidence="6" type="ORF">ALO88_00026</name>
</gene>
<dbReference type="InterPro" id="IPR050176">
    <property type="entry name" value="LTTR"/>
</dbReference>
<dbReference type="PANTHER" id="PTHR30579:SF8">
    <property type="entry name" value="HTH-TYPE TRANSCRIPTIONAL REGULATOR HDFR"/>
    <property type="match status" value="1"/>
</dbReference>